<dbReference type="SUPFAM" id="SSF55811">
    <property type="entry name" value="Nudix"/>
    <property type="match status" value="1"/>
</dbReference>
<feature type="domain" description="Nudix hydrolase" evidence="8">
    <location>
        <begin position="41"/>
        <end position="169"/>
    </location>
</feature>
<dbReference type="PANTHER" id="PTHR11839">
    <property type="entry name" value="UDP/ADP-SUGAR PYROPHOSPHATASE"/>
    <property type="match status" value="1"/>
</dbReference>
<comment type="caution">
    <text evidence="9">The sequence shown here is derived from an EMBL/GenBank/DDBJ whole genome shotgun (WGS) entry which is preliminary data.</text>
</comment>
<keyword evidence="5" id="KW-0378">Hydrolase</keyword>
<dbReference type="Pfam" id="PF00293">
    <property type="entry name" value="NUDIX"/>
    <property type="match status" value="1"/>
</dbReference>
<comment type="catalytic activity">
    <reaction evidence="1">
        <text>GDP-alpha-D-mannose + H2O = alpha-D-mannose 1-phosphate + GMP + 2 H(+)</text>
        <dbReference type="Rhea" id="RHEA:27978"/>
        <dbReference type="ChEBI" id="CHEBI:15377"/>
        <dbReference type="ChEBI" id="CHEBI:15378"/>
        <dbReference type="ChEBI" id="CHEBI:57527"/>
        <dbReference type="ChEBI" id="CHEBI:58115"/>
        <dbReference type="ChEBI" id="CHEBI:58409"/>
    </reaction>
</comment>
<dbReference type="Proteomes" id="UP001310022">
    <property type="component" value="Unassembled WGS sequence"/>
</dbReference>
<sequence>MENPWIKLNTKTVYETPWIKIEQDKVINPSGREDFYGKVHFQQTAVGALPIDEDGKIWLVGQFRYTVDRYSWEIPLGGAEENEDLLEATKRELQEETGFSANDWKGFLHLHPSISSTDQQAYVFIARGLRAGATNPDETEVLRQKKVTLKEALQMIDRQEITEGISVAALLKYAVQELAG</sequence>
<comment type="similarity">
    <text evidence="3">Belongs to the Nudix hydrolase family. NudK subfamily.</text>
</comment>
<keyword evidence="10" id="KW-1185">Reference proteome</keyword>
<comment type="cofactor">
    <cofactor evidence="2">
        <name>Mg(2+)</name>
        <dbReference type="ChEBI" id="CHEBI:18420"/>
    </cofactor>
</comment>
<evidence type="ECO:0000256" key="7">
    <source>
        <dbReference type="ARBA" id="ARBA00032272"/>
    </source>
</evidence>
<evidence type="ECO:0000313" key="10">
    <source>
        <dbReference type="Proteomes" id="UP001310022"/>
    </source>
</evidence>
<dbReference type="PANTHER" id="PTHR11839:SF18">
    <property type="entry name" value="NUDIX HYDROLASE DOMAIN-CONTAINING PROTEIN"/>
    <property type="match status" value="1"/>
</dbReference>
<name>A0AAN4VYX2_9BACT</name>
<dbReference type="PROSITE" id="PS51462">
    <property type="entry name" value="NUDIX"/>
    <property type="match status" value="1"/>
</dbReference>
<evidence type="ECO:0000256" key="6">
    <source>
        <dbReference type="ARBA" id="ARBA00032162"/>
    </source>
</evidence>
<dbReference type="RefSeq" id="WP_060686898.1">
    <property type="nucleotide sequence ID" value="NZ_BQKE01000001.1"/>
</dbReference>
<gene>
    <name evidence="9" type="ORF">PEDI_21730</name>
</gene>
<evidence type="ECO:0000256" key="4">
    <source>
        <dbReference type="ARBA" id="ARBA00016377"/>
    </source>
</evidence>
<evidence type="ECO:0000313" key="9">
    <source>
        <dbReference type="EMBL" id="GJM61621.1"/>
    </source>
</evidence>
<evidence type="ECO:0000259" key="8">
    <source>
        <dbReference type="PROSITE" id="PS51462"/>
    </source>
</evidence>
<dbReference type="AlphaFoldDB" id="A0AAN4VYX2"/>
<protein>
    <recommendedName>
        <fullName evidence="4">GDP-mannose pyrophosphatase</fullName>
    </recommendedName>
    <alternativeName>
        <fullName evidence="6">GDP-mannose hydrolase</fullName>
    </alternativeName>
    <alternativeName>
        <fullName evidence="7">GDPMK</fullName>
    </alternativeName>
</protein>
<evidence type="ECO:0000256" key="1">
    <source>
        <dbReference type="ARBA" id="ARBA00000847"/>
    </source>
</evidence>
<dbReference type="InterPro" id="IPR015797">
    <property type="entry name" value="NUDIX_hydrolase-like_dom_sf"/>
</dbReference>
<dbReference type="GO" id="GO:0016787">
    <property type="term" value="F:hydrolase activity"/>
    <property type="evidence" value="ECO:0007669"/>
    <property type="project" value="UniProtKB-KW"/>
</dbReference>
<dbReference type="GO" id="GO:0006753">
    <property type="term" value="P:nucleoside phosphate metabolic process"/>
    <property type="evidence" value="ECO:0007669"/>
    <property type="project" value="TreeGrafter"/>
</dbReference>
<evidence type="ECO:0000256" key="2">
    <source>
        <dbReference type="ARBA" id="ARBA00001946"/>
    </source>
</evidence>
<dbReference type="CDD" id="cd24161">
    <property type="entry name" value="NUDIX_ADPRase_Ndx2"/>
    <property type="match status" value="1"/>
</dbReference>
<accession>A0AAN4VYX2</accession>
<reference evidence="9 10" key="1">
    <citation type="submission" date="2021-12" db="EMBL/GenBank/DDBJ databases">
        <title>Genome sequencing of bacteria with rrn-lacking chromosome and rrn-plasmid.</title>
        <authorList>
            <person name="Anda M."/>
            <person name="Iwasaki W."/>
        </authorList>
    </citation>
    <scope>NUCLEOTIDE SEQUENCE [LARGE SCALE GENOMIC DNA]</scope>
    <source>
        <strain evidence="9 10">NBRC 15940</strain>
    </source>
</reference>
<dbReference type="EMBL" id="BQKE01000001">
    <property type="protein sequence ID" value="GJM61621.1"/>
    <property type="molecule type" value="Genomic_DNA"/>
</dbReference>
<dbReference type="GO" id="GO:0019693">
    <property type="term" value="P:ribose phosphate metabolic process"/>
    <property type="evidence" value="ECO:0007669"/>
    <property type="project" value="TreeGrafter"/>
</dbReference>
<organism evidence="9 10">
    <name type="scientific">Persicobacter diffluens</name>
    <dbReference type="NCBI Taxonomy" id="981"/>
    <lineage>
        <taxon>Bacteria</taxon>
        <taxon>Pseudomonadati</taxon>
        <taxon>Bacteroidota</taxon>
        <taxon>Cytophagia</taxon>
        <taxon>Cytophagales</taxon>
        <taxon>Persicobacteraceae</taxon>
        <taxon>Persicobacter</taxon>
    </lineage>
</organism>
<dbReference type="Gene3D" id="3.90.79.10">
    <property type="entry name" value="Nucleoside Triphosphate Pyrophosphohydrolase"/>
    <property type="match status" value="1"/>
</dbReference>
<proteinExistence type="inferred from homology"/>
<dbReference type="InterPro" id="IPR000086">
    <property type="entry name" value="NUDIX_hydrolase_dom"/>
</dbReference>
<evidence type="ECO:0000256" key="5">
    <source>
        <dbReference type="ARBA" id="ARBA00022801"/>
    </source>
</evidence>
<evidence type="ECO:0000256" key="3">
    <source>
        <dbReference type="ARBA" id="ARBA00007275"/>
    </source>
</evidence>